<feature type="region of interest" description="Disordered" evidence="1">
    <location>
        <begin position="22"/>
        <end position="52"/>
    </location>
</feature>
<reference evidence="2 3" key="1">
    <citation type="journal article" date="2014" name="Am. J. Bot.">
        <title>Genome assembly and annotation for red clover (Trifolium pratense; Fabaceae).</title>
        <authorList>
            <person name="Istvanek J."/>
            <person name="Jaros M."/>
            <person name="Krenek A."/>
            <person name="Repkova J."/>
        </authorList>
    </citation>
    <scope>NUCLEOTIDE SEQUENCE [LARGE SCALE GENOMIC DNA]</scope>
    <source>
        <strain evidence="3">cv. Tatra</strain>
        <tissue evidence="2">Young leaves</tissue>
    </source>
</reference>
<dbReference type="Proteomes" id="UP000236291">
    <property type="component" value="Unassembled WGS sequence"/>
</dbReference>
<evidence type="ECO:0000313" key="2">
    <source>
        <dbReference type="EMBL" id="PNX85469.1"/>
    </source>
</evidence>
<name>A0A2K3M3W0_TRIPR</name>
<dbReference type="AlphaFoldDB" id="A0A2K3M3W0"/>
<comment type="caution">
    <text evidence="2">The sequence shown here is derived from an EMBL/GenBank/DDBJ whole genome shotgun (WGS) entry which is preliminary data.</text>
</comment>
<dbReference type="EMBL" id="ASHM01048796">
    <property type="protein sequence ID" value="PNX85469.1"/>
    <property type="molecule type" value="Genomic_DNA"/>
</dbReference>
<evidence type="ECO:0000256" key="1">
    <source>
        <dbReference type="SAM" id="MobiDB-lite"/>
    </source>
</evidence>
<accession>A0A2K3M3W0</accession>
<organism evidence="2 3">
    <name type="scientific">Trifolium pratense</name>
    <name type="common">Red clover</name>
    <dbReference type="NCBI Taxonomy" id="57577"/>
    <lineage>
        <taxon>Eukaryota</taxon>
        <taxon>Viridiplantae</taxon>
        <taxon>Streptophyta</taxon>
        <taxon>Embryophyta</taxon>
        <taxon>Tracheophyta</taxon>
        <taxon>Spermatophyta</taxon>
        <taxon>Magnoliopsida</taxon>
        <taxon>eudicotyledons</taxon>
        <taxon>Gunneridae</taxon>
        <taxon>Pentapetalae</taxon>
        <taxon>rosids</taxon>
        <taxon>fabids</taxon>
        <taxon>Fabales</taxon>
        <taxon>Fabaceae</taxon>
        <taxon>Papilionoideae</taxon>
        <taxon>50 kb inversion clade</taxon>
        <taxon>NPAAA clade</taxon>
        <taxon>Hologalegina</taxon>
        <taxon>IRL clade</taxon>
        <taxon>Trifolieae</taxon>
        <taxon>Trifolium</taxon>
    </lineage>
</organism>
<proteinExistence type="predicted"/>
<reference evidence="2 3" key="2">
    <citation type="journal article" date="2017" name="Front. Plant Sci.">
        <title>Gene Classification and Mining of Molecular Markers Useful in Red Clover (Trifolium pratense) Breeding.</title>
        <authorList>
            <person name="Istvanek J."/>
            <person name="Dluhosova J."/>
            <person name="Dluhos P."/>
            <person name="Patkova L."/>
            <person name="Nedelnik J."/>
            <person name="Repkova J."/>
        </authorList>
    </citation>
    <scope>NUCLEOTIDE SEQUENCE [LARGE SCALE GENOMIC DNA]</scope>
    <source>
        <strain evidence="3">cv. Tatra</strain>
        <tissue evidence="2">Young leaves</tissue>
    </source>
</reference>
<gene>
    <name evidence="2" type="ORF">L195_g041538</name>
</gene>
<protein>
    <submittedName>
        <fullName evidence="2">Uncharacterized protein</fullName>
    </submittedName>
</protein>
<feature type="non-terminal residue" evidence="2">
    <location>
        <position position="188"/>
    </location>
</feature>
<sequence length="188" mass="21049">MKETMKESFAELKETILQTAAQNNTKEVSGTGKKKRKAKEVMKPEEEAGNNGSKLFGAPANCKKNRGPVKATCTRTGFNINPSKKHGNVISFGKTHVPPWLGNTFKLTNDMYLTEEETQIATYMFHRRKSQHISENDVFISPENGYCQATRQKMNCLIPKQLVDDEIISLAACMMTHTARQSMSNANC</sequence>
<evidence type="ECO:0000313" key="3">
    <source>
        <dbReference type="Proteomes" id="UP000236291"/>
    </source>
</evidence>